<evidence type="ECO:0000313" key="2">
    <source>
        <dbReference type="EMBL" id="AEO66293.1"/>
    </source>
</evidence>
<protein>
    <recommendedName>
        <fullName evidence="1">Aminoglycoside phosphotransferase domain-containing protein</fullName>
    </recommendedName>
</protein>
<sequence>MASCVSFAPEAILALASHVRNDGSSPAFCFGTEKSPLEGGEAVVYAVRFPDGVTWAVRVPVHAAKSLGPASLAAFMETQATMLTRLAKSGFRWSPKLVSFDCGFDNHINHPYFVLSWFDGLPLQWTDTYPPEPQVREKILLQIVDIRLELAECTKDLRPNASALAFLTGVVDGKIMRALTDEKPVFTPRDCFVHRALLPHVVHDALESEPSVFAISHEDLAAHNIIVDPEYNITGIVGWNFARVLPLQLAFRLPRFLAIEPDSPIKTAPQTPEDIRAFATQFLQPQPERAALAETMKSVLSDPDADWRYLVVEACFSKGMHAWLVHRDWLLHGTKGELADSVNITPDKMAREVDSFLDGEGRDEGLTREALLEAINSQ</sequence>
<dbReference type="AlphaFoldDB" id="G2QZ57"/>
<dbReference type="InterPro" id="IPR051678">
    <property type="entry name" value="AGP_Transferase"/>
</dbReference>
<feature type="domain" description="Aminoglycoside phosphotransferase" evidence="1">
    <location>
        <begin position="38"/>
        <end position="244"/>
    </location>
</feature>
<reference evidence="2 3" key="1">
    <citation type="journal article" date="2011" name="Nat. Biotechnol.">
        <title>Comparative genomic analysis of the thermophilic biomass-degrading fungi Myceliophthora thermophila and Thielavia terrestris.</title>
        <authorList>
            <person name="Berka R.M."/>
            <person name="Grigoriev I.V."/>
            <person name="Otillar R."/>
            <person name="Salamov A."/>
            <person name="Grimwood J."/>
            <person name="Reid I."/>
            <person name="Ishmael N."/>
            <person name="John T."/>
            <person name="Darmond C."/>
            <person name="Moisan M.-C."/>
            <person name="Henrissat B."/>
            <person name="Coutinho P.M."/>
            <person name="Lombard V."/>
            <person name="Natvig D.O."/>
            <person name="Lindquist E."/>
            <person name="Schmutz J."/>
            <person name="Lucas S."/>
            <person name="Harris P."/>
            <person name="Powlowski J."/>
            <person name="Bellemare A."/>
            <person name="Taylor D."/>
            <person name="Butler G."/>
            <person name="de Vries R.P."/>
            <person name="Allijn I.E."/>
            <person name="van den Brink J."/>
            <person name="Ushinsky S."/>
            <person name="Storms R."/>
            <person name="Powell A.J."/>
            <person name="Paulsen I.T."/>
            <person name="Elbourne L.D.H."/>
            <person name="Baker S.E."/>
            <person name="Magnuson J."/>
            <person name="LaBoissiere S."/>
            <person name="Clutterbuck A.J."/>
            <person name="Martinez D."/>
            <person name="Wogulis M."/>
            <person name="de Leon A.L."/>
            <person name="Rey M.W."/>
            <person name="Tsang A."/>
        </authorList>
    </citation>
    <scope>NUCLEOTIDE SEQUENCE [LARGE SCALE GENOMIC DNA]</scope>
    <source>
        <strain evidence="3">ATCC 38088 / NRRL 8126</strain>
    </source>
</reference>
<dbReference type="SUPFAM" id="SSF56112">
    <property type="entry name" value="Protein kinase-like (PK-like)"/>
    <property type="match status" value="1"/>
</dbReference>
<dbReference type="Pfam" id="PF01636">
    <property type="entry name" value="APH"/>
    <property type="match status" value="1"/>
</dbReference>
<proteinExistence type="predicted"/>
<keyword evidence="3" id="KW-1185">Reference proteome</keyword>
<dbReference type="InterPro" id="IPR011009">
    <property type="entry name" value="Kinase-like_dom_sf"/>
</dbReference>
<dbReference type="InterPro" id="IPR002575">
    <property type="entry name" value="Aminoglycoside_PTrfase"/>
</dbReference>
<accession>G2QZ57</accession>
<dbReference type="RefSeq" id="XP_003652629.1">
    <property type="nucleotide sequence ID" value="XM_003652581.1"/>
</dbReference>
<dbReference type="Proteomes" id="UP000008181">
    <property type="component" value="Chromosome 2"/>
</dbReference>
<gene>
    <name evidence="2" type="ORF">THITE_2047970</name>
</gene>
<organism evidence="2 3">
    <name type="scientific">Thermothielavioides terrestris (strain ATCC 38088 / NRRL 8126)</name>
    <name type="common">Thielavia terrestris</name>
    <dbReference type="NCBI Taxonomy" id="578455"/>
    <lineage>
        <taxon>Eukaryota</taxon>
        <taxon>Fungi</taxon>
        <taxon>Dikarya</taxon>
        <taxon>Ascomycota</taxon>
        <taxon>Pezizomycotina</taxon>
        <taxon>Sordariomycetes</taxon>
        <taxon>Sordariomycetidae</taxon>
        <taxon>Sordariales</taxon>
        <taxon>Chaetomiaceae</taxon>
        <taxon>Thermothielavioides</taxon>
        <taxon>Thermothielavioides terrestris</taxon>
    </lineage>
</organism>
<name>G2QZ57_THETT</name>
<evidence type="ECO:0000259" key="1">
    <source>
        <dbReference type="Pfam" id="PF01636"/>
    </source>
</evidence>
<dbReference type="KEGG" id="ttt:THITE_2047970"/>
<dbReference type="PANTHER" id="PTHR21310">
    <property type="entry name" value="AMINOGLYCOSIDE PHOSPHOTRANSFERASE-RELATED-RELATED"/>
    <property type="match status" value="1"/>
</dbReference>
<evidence type="ECO:0000313" key="3">
    <source>
        <dbReference type="Proteomes" id="UP000008181"/>
    </source>
</evidence>
<dbReference type="EMBL" id="CP003010">
    <property type="protein sequence ID" value="AEO66293.1"/>
    <property type="molecule type" value="Genomic_DNA"/>
</dbReference>
<dbReference type="OrthoDB" id="5327538at2759"/>
<dbReference type="GeneID" id="11517967"/>
<dbReference type="eggNOG" id="ENOG502SPUD">
    <property type="taxonomic scope" value="Eukaryota"/>
</dbReference>
<dbReference type="HOGENOM" id="CLU_073350_0_0_1"/>